<organism evidence="1 2">
    <name type="scientific">Pseudonocardia xishanensis</name>
    <dbReference type="NCBI Taxonomy" id="630995"/>
    <lineage>
        <taxon>Bacteria</taxon>
        <taxon>Bacillati</taxon>
        <taxon>Actinomycetota</taxon>
        <taxon>Actinomycetes</taxon>
        <taxon>Pseudonocardiales</taxon>
        <taxon>Pseudonocardiaceae</taxon>
        <taxon>Pseudonocardia</taxon>
    </lineage>
</organism>
<evidence type="ECO:0000313" key="1">
    <source>
        <dbReference type="EMBL" id="GAA4545015.1"/>
    </source>
</evidence>
<reference evidence="2" key="1">
    <citation type="journal article" date="2019" name="Int. J. Syst. Evol. Microbiol.">
        <title>The Global Catalogue of Microorganisms (GCM) 10K type strain sequencing project: providing services to taxonomists for standard genome sequencing and annotation.</title>
        <authorList>
            <consortium name="The Broad Institute Genomics Platform"/>
            <consortium name="The Broad Institute Genome Sequencing Center for Infectious Disease"/>
            <person name="Wu L."/>
            <person name="Ma J."/>
        </authorList>
    </citation>
    <scope>NUCLEOTIDE SEQUENCE [LARGE SCALE GENOMIC DNA]</scope>
    <source>
        <strain evidence="2">JCM 17906</strain>
    </source>
</reference>
<gene>
    <name evidence="1" type="ORF">GCM10023175_24190</name>
</gene>
<proteinExistence type="predicted"/>
<dbReference type="Pfam" id="PF16162">
    <property type="entry name" value="KwaB"/>
    <property type="match status" value="1"/>
</dbReference>
<keyword evidence="2" id="KW-1185">Reference proteome</keyword>
<comment type="caution">
    <text evidence="1">The sequence shown here is derived from an EMBL/GenBank/DDBJ whole genome shotgun (WGS) entry which is preliminary data.</text>
</comment>
<dbReference type="EMBL" id="BAABGT010000029">
    <property type="protein sequence ID" value="GAA4545015.1"/>
    <property type="molecule type" value="Genomic_DNA"/>
</dbReference>
<dbReference type="InterPro" id="IPR032359">
    <property type="entry name" value="KwaB-like"/>
</dbReference>
<dbReference type="RefSeq" id="WP_345416115.1">
    <property type="nucleotide sequence ID" value="NZ_BAABGT010000029.1"/>
</dbReference>
<name>A0ABP8RQC0_9PSEU</name>
<evidence type="ECO:0000313" key="2">
    <source>
        <dbReference type="Proteomes" id="UP001501598"/>
    </source>
</evidence>
<dbReference type="Proteomes" id="UP001501598">
    <property type="component" value="Unassembled WGS sequence"/>
</dbReference>
<protein>
    <recommendedName>
        <fullName evidence="3">DUF4868 domain-containing protein</fullName>
    </recommendedName>
</protein>
<evidence type="ECO:0008006" key="3">
    <source>
        <dbReference type="Google" id="ProtNLM"/>
    </source>
</evidence>
<accession>A0ABP8RQC0</accession>
<sequence>MTTAQSPESVLESLGREAFNLKQRQSYFVTQRPRGDAQIFRLTTTRELASSFDEKNARNALTFSGLTPLEYSSGRVLPEGHVMWALNESVPLLQSLPLEEQEGSELILGYESDEFHTRNLKLTVTTTQTSEPSNPTKATFFRITRPSAVLEERDGLAAWFNGSAFDRLDNDIVVFNDRVDAISVDGYTFFMNVHNFVRAFQFVDQMKQAARETFDLVLADLQFEDRESFRRVATTDLTMITKMTSIQRKMEAYPRYREALKMESLLEFVDKNPYIEIEFDGEGSDRKFRFSNNPRARFKILKLLDDDYLRSNLTEFDYEVDSKGAPSGA</sequence>